<evidence type="ECO:0000313" key="2">
    <source>
        <dbReference type="Proteomes" id="UP000003178"/>
    </source>
</evidence>
<keyword evidence="2" id="KW-1185">Reference proteome</keyword>
<dbReference type="Proteomes" id="UP000003178">
    <property type="component" value="Unassembled WGS sequence"/>
</dbReference>
<reference evidence="1 2" key="2">
    <citation type="submission" date="2008-10" db="EMBL/GenBank/DDBJ databases">
        <title>Draft genome sequence of Clostridium hiranonis (DSM 13275).</title>
        <authorList>
            <person name="Sudarsanam P."/>
            <person name="Ley R."/>
            <person name="Guruge J."/>
            <person name="Turnbaugh P.J."/>
            <person name="Mahowald M."/>
            <person name="Liep D."/>
            <person name="Gordon J."/>
        </authorList>
    </citation>
    <scope>NUCLEOTIDE SEQUENCE [LARGE SCALE GENOMIC DNA]</scope>
    <source>
        <strain evidence="1 2">DSM 13275</strain>
    </source>
</reference>
<dbReference type="RefSeq" id="WP_006439170.1">
    <property type="nucleotide sequence ID" value="NZ_DS995355.1"/>
</dbReference>
<reference evidence="1 2" key="1">
    <citation type="submission" date="2008-09" db="EMBL/GenBank/DDBJ databases">
        <authorList>
            <person name="Fulton L."/>
            <person name="Clifton S."/>
            <person name="Fulton B."/>
            <person name="Xu J."/>
            <person name="Minx P."/>
            <person name="Pepin K.H."/>
            <person name="Johnson M."/>
            <person name="Thiruvilangam P."/>
            <person name="Bhonagiri V."/>
            <person name="Nash W.E."/>
            <person name="Mardis E.R."/>
            <person name="Wilson R.K."/>
        </authorList>
    </citation>
    <scope>NUCLEOTIDE SEQUENCE [LARGE SCALE GENOMIC DNA]</scope>
    <source>
        <strain evidence="1 2">DSM 13275</strain>
    </source>
</reference>
<gene>
    <name evidence="1" type="ORF">CLOHIR_00249</name>
</gene>
<protein>
    <submittedName>
        <fullName evidence="1">Uncharacterized protein</fullName>
    </submittedName>
</protein>
<accession>B6FWK0</accession>
<name>B6FWK0_PEPHT</name>
<dbReference type="AlphaFoldDB" id="B6FWK0"/>
<dbReference type="HOGENOM" id="CLU_2952157_0_0_9"/>
<comment type="caution">
    <text evidence="1">The sequence shown here is derived from an EMBL/GenBank/DDBJ whole genome shotgun (WGS) entry which is preliminary data.</text>
</comment>
<evidence type="ECO:0000313" key="1">
    <source>
        <dbReference type="EMBL" id="EEA86107.1"/>
    </source>
</evidence>
<proteinExistence type="predicted"/>
<dbReference type="EMBL" id="ABWP01000010">
    <property type="protein sequence ID" value="EEA86107.1"/>
    <property type="molecule type" value="Genomic_DNA"/>
</dbReference>
<sequence>MRKEEKLLKGKKIEIKEKIELKDVEMQADPCKGNNQNPCKHNCCQDCYDHTTSFGTNMY</sequence>
<organism evidence="1 2">
    <name type="scientific">Peptacetobacter hiranonis (strain DSM 13275 / JCM 10541 / KCTC 15199 / TO-931)</name>
    <name type="common">Clostridium hiranonis</name>
    <dbReference type="NCBI Taxonomy" id="500633"/>
    <lineage>
        <taxon>Bacteria</taxon>
        <taxon>Bacillati</taxon>
        <taxon>Bacillota</taxon>
        <taxon>Clostridia</taxon>
        <taxon>Peptostreptococcales</taxon>
        <taxon>Peptostreptococcaceae</taxon>
        <taxon>Peptacetobacter</taxon>
    </lineage>
</organism>